<proteinExistence type="predicted"/>
<gene>
    <name evidence="3" type="ORF">CEUSTIGMA_g1478.t1</name>
</gene>
<organism evidence="3 4">
    <name type="scientific">Chlamydomonas eustigma</name>
    <dbReference type="NCBI Taxonomy" id="1157962"/>
    <lineage>
        <taxon>Eukaryota</taxon>
        <taxon>Viridiplantae</taxon>
        <taxon>Chlorophyta</taxon>
        <taxon>core chlorophytes</taxon>
        <taxon>Chlorophyceae</taxon>
        <taxon>CS clade</taxon>
        <taxon>Chlamydomonadales</taxon>
        <taxon>Chlamydomonadaceae</taxon>
        <taxon>Chlamydomonas</taxon>
    </lineage>
</organism>
<feature type="compositionally biased region" description="Basic and acidic residues" evidence="2">
    <location>
        <begin position="416"/>
        <end position="429"/>
    </location>
</feature>
<feature type="compositionally biased region" description="Low complexity" evidence="2">
    <location>
        <begin position="257"/>
        <end position="284"/>
    </location>
</feature>
<dbReference type="PANTHER" id="PTHR31808:SF4">
    <property type="entry name" value="LIGASE, PUTATIVE (DUF760)-RELATED"/>
    <property type="match status" value="1"/>
</dbReference>
<evidence type="ECO:0000256" key="2">
    <source>
        <dbReference type="SAM" id="MobiDB-lite"/>
    </source>
</evidence>
<evidence type="ECO:0000256" key="1">
    <source>
        <dbReference type="SAM" id="Coils"/>
    </source>
</evidence>
<dbReference type="EMBL" id="BEGY01000005">
    <property type="protein sequence ID" value="GAX74028.1"/>
    <property type="molecule type" value="Genomic_DNA"/>
</dbReference>
<dbReference type="AlphaFoldDB" id="A0A250WT71"/>
<dbReference type="InterPro" id="IPR008479">
    <property type="entry name" value="DUF760"/>
</dbReference>
<feature type="region of interest" description="Disordered" evidence="2">
    <location>
        <begin position="253"/>
        <end position="288"/>
    </location>
</feature>
<keyword evidence="4" id="KW-1185">Reference proteome</keyword>
<dbReference type="OrthoDB" id="25131at2759"/>
<keyword evidence="1" id="KW-0175">Coiled coil</keyword>
<sequence length="429" mass="48044">MLSQRTQLRPTYRVPSLVFTPMRKLGKKLIVRAEGNFKPEEFGLAPAKPKTAYGEMLAYYLRMEPQLFKAAVEDQLQRLKQEKEEKEKQKLQLTDSSKRQDSAEIILSRRMDEVRAAEVAETLEDLMYVSILEKFVLLRVEMLPRLDGLVDVGPINLTALTEGIHSKEALELVKEHILGVMGPVTTTQFSNVAVKMSTFQMAQVYAASIMFGYFLRRVDKRFQLERALGTLPMSKEDAVARLEKLFSMANDEEMNISSDSDSEGASRSSSSSDGRSTSSSSSSSNLPVKKEKSALKRYVESFDQATMVETARIVSTEGAALVERQTAAVLGDIKKLTQQIQSAVGKDVTSMEQVMERMAKAVEKDEIQTVTMSVGTQRRAVLEAVAFGTFLRDVETWVQTEYSLLTPLPPPQIRRRNNDDDSRDGSISV</sequence>
<feature type="region of interest" description="Disordered" evidence="2">
    <location>
        <begin position="408"/>
        <end position="429"/>
    </location>
</feature>
<accession>A0A250WT71</accession>
<feature type="coiled-coil region" evidence="1">
    <location>
        <begin position="69"/>
        <end position="99"/>
    </location>
</feature>
<dbReference type="STRING" id="1157962.A0A250WT71"/>
<dbReference type="InterPro" id="IPR038925">
    <property type="entry name" value="At3g17800-like"/>
</dbReference>
<comment type="caution">
    <text evidence="3">The sequence shown here is derived from an EMBL/GenBank/DDBJ whole genome shotgun (WGS) entry which is preliminary data.</text>
</comment>
<name>A0A250WT71_9CHLO</name>
<dbReference type="Pfam" id="PF05542">
    <property type="entry name" value="DUF760"/>
    <property type="match status" value="1"/>
</dbReference>
<protein>
    <recommendedName>
        <fullName evidence="5">DUF760 domain-containing protein</fullName>
    </recommendedName>
</protein>
<dbReference type="Proteomes" id="UP000232323">
    <property type="component" value="Unassembled WGS sequence"/>
</dbReference>
<evidence type="ECO:0000313" key="3">
    <source>
        <dbReference type="EMBL" id="GAX74028.1"/>
    </source>
</evidence>
<evidence type="ECO:0000313" key="4">
    <source>
        <dbReference type="Proteomes" id="UP000232323"/>
    </source>
</evidence>
<evidence type="ECO:0008006" key="5">
    <source>
        <dbReference type="Google" id="ProtNLM"/>
    </source>
</evidence>
<dbReference type="PANTHER" id="PTHR31808">
    <property type="entry name" value="EXPRESSED PROTEIN"/>
    <property type="match status" value="1"/>
</dbReference>
<reference evidence="3 4" key="1">
    <citation type="submission" date="2017-08" db="EMBL/GenBank/DDBJ databases">
        <title>Acidophilic green algal genome provides insights into adaptation to an acidic environment.</title>
        <authorList>
            <person name="Hirooka S."/>
            <person name="Hirose Y."/>
            <person name="Kanesaki Y."/>
            <person name="Higuchi S."/>
            <person name="Fujiwara T."/>
            <person name="Onuma R."/>
            <person name="Era A."/>
            <person name="Ohbayashi R."/>
            <person name="Uzuka A."/>
            <person name="Nozaki H."/>
            <person name="Yoshikawa H."/>
            <person name="Miyagishima S.Y."/>
        </authorList>
    </citation>
    <scope>NUCLEOTIDE SEQUENCE [LARGE SCALE GENOMIC DNA]</scope>
    <source>
        <strain evidence="3 4">NIES-2499</strain>
    </source>
</reference>